<dbReference type="AlphaFoldDB" id="A0A5J6N0L8"/>
<dbReference type="EMBL" id="CP042582">
    <property type="protein sequence ID" value="QEX23211.1"/>
    <property type="molecule type" value="Genomic_DNA"/>
</dbReference>
<dbReference type="RefSeq" id="WP_151118626.1">
    <property type="nucleotide sequence ID" value="NZ_CP042582.1"/>
</dbReference>
<dbReference type="GO" id="GO:0005886">
    <property type="term" value="C:plasma membrane"/>
    <property type="evidence" value="ECO:0007669"/>
    <property type="project" value="UniProtKB-SubCell"/>
</dbReference>
<keyword evidence="8" id="KW-1185">Reference proteome</keyword>
<dbReference type="SMART" id="SM00382">
    <property type="entry name" value="AAA"/>
    <property type="match status" value="1"/>
</dbReference>
<reference evidence="7 8" key="1">
    <citation type="submission" date="2019-08" db="EMBL/GenBank/DDBJ databases">
        <title>Hyperibacter terrae gen. nov., sp. nov. and Hyperibacter viscosus sp. nov., two new members in the family Rhodospirillaceae isolated from the rhizosphere of Hypericum perforatum.</title>
        <authorList>
            <person name="Noviana Z."/>
        </authorList>
    </citation>
    <scope>NUCLEOTIDE SEQUENCE [LARGE SCALE GENOMIC DNA]</scope>
    <source>
        <strain evidence="7 8">R5959</strain>
    </source>
</reference>
<dbReference type="InterPro" id="IPR003593">
    <property type="entry name" value="AAA+_ATPase"/>
</dbReference>
<accession>A0A5J6N0L8</accession>
<evidence type="ECO:0000256" key="2">
    <source>
        <dbReference type="ARBA" id="ARBA00005417"/>
    </source>
</evidence>
<dbReference type="KEGG" id="hadh:FRZ61_31460"/>
<dbReference type="CDD" id="cd03257">
    <property type="entry name" value="ABC_NikE_OppD_transporters"/>
    <property type="match status" value="1"/>
</dbReference>
<dbReference type="GO" id="GO:0055085">
    <property type="term" value="P:transmembrane transport"/>
    <property type="evidence" value="ECO:0007669"/>
    <property type="project" value="UniProtKB-ARBA"/>
</dbReference>
<proteinExistence type="inferred from homology"/>
<evidence type="ECO:0000259" key="6">
    <source>
        <dbReference type="PROSITE" id="PS50893"/>
    </source>
</evidence>
<evidence type="ECO:0000313" key="7">
    <source>
        <dbReference type="EMBL" id="QEX23211.1"/>
    </source>
</evidence>
<dbReference type="InterPro" id="IPR027417">
    <property type="entry name" value="P-loop_NTPase"/>
</dbReference>
<name>A0A5J6N0L8_9PROT</name>
<dbReference type="NCBIfam" id="TIGR01727">
    <property type="entry name" value="oligo_HPY"/>
    <property type="match status" value="1"/>
</dbReference>
<comment type="similarity">
    <text evidence="2">Belongs to the ABC transporter superfamily.</text>
</comment>
<dbReference type="PROSITE" id="PS50893">
    <property type="entry name" value="ABC_TRANSPORTER_2"/>
    <property type="match status" value="1"/>
</dbReference>
<dbReference type="FunFam" id="3.40.50.300:FF:000016">
    <property type="entry name" value="Oligopeptide ABC transporter ATP-binding component"/>
    <property type="match status" value="1"/>
</dbReference>
<dbReference type="PANTHER" id="PTHR43776:SF7">
    <property type="entry name" value="D,D-DIPEPTIDE TRANSPORT ATP-BINDING PROTEIN DDPF-RELATED"/>
    <property type="match status" value="1"/>
</dbReference>
<feature type="domain" description="ABC transporter" evidence="6">
    <location>
        <begin position="20"/>
        <end position="270"/>
    </location>
</feature>
<dbReference type="Pfam" id="PF00005">
    <property type="entry name" value="ABC_tran"/>
    <property type="match status" value="1"/>
</dbReference>
<evidence type="ECO:0000256" key="4">
    <source>
        <dbReference type="ARBA" id="ARBA00022741"/>
    </source>
</evidence>
<dbReference type="PANTHER" id="PTHR43776">
    <property type="entry name" value="TRANSPORT ATP-BINDING PROTEIN"/>
    <property type="match status" value="1"/>
</dbReference>
<dbReference type="GO" id="GO:0016887">
    <property type="term" value="F:ATP hydrolysis activity"/>
    <property type="evidence" value="ECO:0007669"/>
    <property type="project" value="InterPro"/>
</dbReference>
<dbReference type="PROSITE" id="PS00211">
    <property type="entry name" value="ABC_TRANSPORTER_1"/>
    <property type="match status" value="1"/>
</dbReference>
<keyword evidence="3" id="KW-0813">Transport</keyword>
<organism evidence="7 8">
    <name type="scientific">Hypericibacter adhaerens</name>
    <dbReference type="NCBI Taxonomy" id="2602016"/>
    <lineage>
        <taxon>Bacteria</taxon>
        <taxon>Pseudomonadati</taxon>
        <taxon>Pseudomonadota</taxon>
        <taxon>Alphaproteobacteria</taxon>
        <taxon>Rhodospirillales</taxon>
        <taxon>Dongiaceae</taxon>
        <taxon>Hypericibacter</taxon>
    </lineage>
</organism>
<dbReference type="InterPro" id="IPR013563">
    <property type="entry name" value="Oligopep_ABC_C"/>
</dbReference>
<comment type="subcellular location">
    <subcellularLocation>
        <location evidence="1">Cell inner membrane</location>
        <topology evidence="1">Peripheral membrane protein</topology>
    </subcellularLocation>
</comment>
<evidence type="ECO:0000313" key="8">
    <source>
        <dbReference type="Proteomes" id="UP000325797"/>
    </source>
</evidence>
<dbReference type="GO" id="GO:0005524">
    <property type="term" value="F:ATP binding"/>
    <property type="evidence" value="ECO:0007669"/>
    <property type="project" value="UniProtKB-KW"/>
</dbReference>
<dbReference type="OrthoDB" id="37801at2"/>
<dbReference type="InterPro" id="IPR017871">
    <property type="entry name" value="ABC_transporter-like_CS"/>
</dbReference>
<protein>
    <submittedName>
        <fullName evidence="7">ABC transporter ATP-binding protein</fullName>
    </submittedName>
</protein>
<dbReference type="SUPFAM" id="SSF52540">
    <property type="entry name" value="P-loop containing nucleoside triphosphate hydrolases"/>
    <property type="match status" value="1"/>
</dbReference>
<sequence>MTAPPPALSEAATAPGDALLVVENLVRHFAVGRAGLLGPRLTVKAVDDVSFSIRKGEVLGIVGESGCGKSSVAKAILNIHSPSAGRVRLRGTDLTTLSAAAWREMRRKIQYVFQDPLNSLDPRIRILEQVIEPLTIHRIGDRRARAEKASGMLAAVGLGPAHHRKFPHELSGGQQQRVVLARALVLEPEIVICDEPISALDVSIQAQVVQLLQKLRAELGLTILFISHDLSIVRFLCDRVAVMYLGRIVEFAATGELFDRPRHPYTEALIAAIPIPVPGARTDRTLLEGEPPSPIHLPTGCRFNPRCRRAIALCRQTEPALLDAADAHFTACHLAHEGTG</sequence>
<keyword evidence="4" id="KW-0547">Nucleotide-binding</keyword>
<evidence type="ECO:0000256" key="3">
    <source>
        <dbReference type="ARBA" id="ARBA00022448"/>
    </source>
</evidence>
<gene>
    <name evidence="7" type="ORF">FRZ61_31460</name>
</gene>
<dbReference type="InterPro" id="IPR003439">
    <property type="entry name" value="ABC_transporter-like_ATP-bd"/>
</dbReference>
<dbReference type="Proteomes" id="UP000325797">
    <property type="component" value="Chromosome"/>
</dbReference>
<dbReference type="InterPro" id="IPR050319">
    <property type="entry name" value="ABC_transp_ATP-bind"/>
</dbReference>
<dbReference type="Gene3D" id="3.40.50.300">
    <property type="entry name" value="P-loop containing nucleotide triphosphate hydrolases"/>
    <property type="match status" value="1"/>
</dbReference>
<evidence type="ECO:0000256" key="5">
    <source>
        <dbReference type="ARBA" id="ARBA00022840"/>
    </source>
</evidence>
<keyword evidence="5 7" id="KW-0067">ATP-binding</keyword>
<dbReference type="GO" id="GO:0015833">
    <property type="term" value="P:peptide transport"/>
    <property type="evidence" value="ECO:0007669"/>
    <property type="project" value="InterPro"/>
</dbReference>
<evidence type="ECO:0000256" key="1">
    <source>
        <dbReference type="ARBA" id="ARBA00004417"/>
    </source>
</evidence>
<dbReference type="Pfam" id="PF08352">
    <property type="entry name" value="oligo_HPY"/>
    <property type="match status" value="1"/>
</dbReference>